<dbReference type="EMBL" id="CM039439">
    <property type="protein sequence ID" value="KAI4295339.1"/>
    <property type="molecule type" value="Genomic_DNA"/>
</dbReference>
<organism evidence="1 2">
    <name type="scientific">Bauhinia variegata</name>
    <name type="common">Purple orchid tree</name>
    <name type="synonym">Phanera variegata</name>
    <dbReference type="NCBI Taxonomy" id="167791"/>
    <lineage>
        <taxon>Eukaryota</taxon>
        <taxon>Viridiplantae</taxon>
        <taxon>Streptophyta</taxon>
        <taxon>Embryophyta</taxon>
        <taxon>Tracheophyta</taxon>
        <taxon>Spermatophyta</taxon>
        <taxon>Magnoliopsida</taxon>
        <taxon>eudicotyledons</taxon>
        <taxon>Gunneridae</taxon>
        <taxon>Pentapetalae</taxon>
        <taxon>rosids</taxon>
        <taxon>fabids</taxon>
        <taxon>Fabales</taxon>
        <taxon>Fabaceae</taxon>
        <taxon>Cercidoideae</taxon>
        <taxon>Cercideae</taxon>
        <taxon>Bauhiniinae</taxon>
        <taxon>Bauhinia</taxon>
    </lineage>
</organism>
<proteinExistence type="predicted"/>
<sequence length="130" mass="13861">MWRLAFVLVATAMAEGERSSQSFGVFHSGPSMGPPHYEQPPPSQLESQSFGIFHPGPSTGPPHYELSPPPPQKSRRLLEGGAATPSAPLITEPVEDPIPSPRAESLVVFHSGPSYRPPPPPVPPSISHAM</sequence>
<accession>A0ACB9KDV4</accession>
<comment type="caution">
    <text evidence="1">The sequence shown here is derived from an EMBL/GenBank/DDBJ whole genome shotgun (WGS) entry which is preliminary data.</text>
</comment>
<evidence type="ECO:0000313" key="2">
    <source>
        <dbReference type="Proteomes" id="UP000828941"/>
    </source>
</evidence>
<name>A0ACB9KDV4_BAUVA</name>
<gene>
    <name evidence="1" type="ORF">L6164_035394</name>
</gene>
<evidence type="ECO:0000313" key="1">
    <source>
        <dbReference type="EMBL" id="KAI4295339.1"/>
    </source>
</evidence>
<keyword evidence="2" id="KW-1185">Reference proteome</keyword>
<reference evidence="1 2" key="1">
    <citation type="journal article" date="2022" name="DNA Res.">
        <title>Chromosomal-level genome assembly of the orchid tree Bauhinia variegata (Leguminosae; Cercidoideae) supports the allotetraploid origin hypothesis of Bauhinia.</title>
        <authorList>
            <person name="Zhong Y."/>
            <person name="Chen Y."/>
            <person name="Zheng D."/>
            <person name="Pang J."/>
            <person name="Liu Y."/>
            <person name="Luo S."/>
            <person name="Meng S."/>
            <person name="Qian L."/>
            <person name="Wei D."/>
            <person name="Dai S."/>
            <person name="Zhou R."/>
        </authorList>
    </citation>
    <scope>NUCLEOTIDE SEQUENCE [LARGE SCALE GENOMIC DNA]</scope>
    <source>
        <strain evidence="1">BV-YZ2020</strain>
    </source>
</reference>
<dbReference type="Proteomes" id="UP000828941">
    <property type="component" value="Chromosome 14"/>
</dbReference>
<protein>
    <submittedName>
        <fullName evidence="1">Uncharacterized protein</fullName>
    </submittedName>
</protein>